<evidence type="ECO:0000313" key="2">
    <source>
        <dbReference type="WBParaSite" id="ACRNAN_scaffold2660.g30532.t1"/>
    </source>
</evidence>
<keyword evidence="1" id="KW-1185">Reference proteome</keyword>
<accession>A0A914DGH7</accession>
<sequence>MYILRAPKELISEKYENIRSKLSSNARRSLLKSETDEDLEKLITSLKKDYTDITLRWFNPTCFFSALPCFSKKGYFYVPRQRKDYD</sequence>
<dbReference type="WBParaSite" id="ACRNAN_scaffold2660.g30532.t1">
    <property type="protein sequence ID" value="ACRNAN_scaffold2660.g30532.t1"/>
    <property type="gene ID" value="ACRNAN_scaffold2660.g30532"/>
</dbReference>
<reference evidence="2" key="1">
    <citation type="submission" date="2022-11" db="UniProtKB">
        <authorList>
            <consortium name="WormBaseParasite"/>
        </authorList>
    </citation>
    <scope>IDENTIFICATION</scope>
</reference>
<organism evidence="1 2">
    <name type="scientific">Acrobeloides nanus</name>
    <dbReference type="NCBI Taxonomy" id="290746"/>
    <lineage>
        <taxon>Eukaryota</taxon>
        <taxon>Metazoa</taxon>
        <taxon>Ecdysozoa</taxon>
        <taxon>Nematoda</taxon>
        <taxon>Chromadorea</taxon>
        <taxon>Rhabditida</taxon>
        <taxon>Tylenchina</taxon>
        <taxon>Cephalobomorpha</taxon>
        <taxon>Cephaloboidea</taxon>
        <taxon>Cephalobidae</taxon>
        <taxon>Acrobeloides</taxon>
    </lineage>
</organism>
<dbReference type="AlphaFoldDB" id="A0A914DGH7"/>
<protein>
    <submittedName>
        <fullName evidence="2">Uncharacterized protein</fullName>
    </submittedName>
</protein>
<evidence type="ECO:0000313" key="1">
    <source>
        <dbReference type="Proteomes" id="UP000887540"/>
    </source>
</evidence>
<name>A0A914DGH7_9BILA</name>
<proteinExistence type="predicted"/>
<dbReference type="Proteomes" id="UP000887540">
    <property type="component" value="Unplaced"/>
</dbReference>